<evidence type="ECO:0000313" key="11">
    <source>
        <dbReference type="Proteomes" id="UP000242886"/>
    </source>
</evidence>
<protein>
    <recommendedName>
        <fullName evidence="8 9">Cell division protein FtsL</fullName>
    </recommendedName>
</protein>
<dbReference type="HAMAP" id="MF_00910">
    <property type="entry name" value="FtsL"/>
    <property type="match status" value="1"/>
</dbReference>
<keyword evidence="7 8" id="KW-0131">Cell cycle</keyword>
<gene>
    <name evidence="8 10" type="primary">ftsL</name>
    <name evidence="10" type="ORF">SDENCHOL_10035</name>
</gene>
<organism evidence="10 11">
    <name type="scientific">Sterolibacterium denitrificans</name>
    <dbReference type="NCBI Taxonomy" id="157592"/>
    <lineage>
        <taxon>Bacteria</taxon>
        <taxon>Pseudomonadati</taxon>
        <taxon>Pseudomonadota</taxon>
        <taxon>Betaproteobacteria</taxon>
        <taxon>Nitrosomonadales</taxon>
        <taxon>Sterolibacteriaceae</taxon>
        <taxon>Sterolibacterium</taxon>
    </lineage>
</organism>
<keyword evidence="3 8" id="KW-0132">Cell division</keyword>
<evidence type="ECO:0000313" key="10">
    <source>
        <dbReference type="EMBL" id="SMB21017.1"/>
    </source>
</evidence>
<dbReference type="RefSeq" id="WP_154715620.1">
    <property type="nucleotide sequence ID" value="NZ_LT837803.1"/>
</dbReference>
<keyword evidence="11" id="KW-1185">Reference proteome</keyword>
<dbReference type="GO" id="GO:0032153">
    <property type="term" value="C:cell division site"/>
    <property type="evidence" value="ECO:0007669"/>
    <property type="project" value="UniProtKB-UniRule"/>
</dbReference>
<evidence type="ECO:0000256" key="5">
    <source>
        <dbReference type="ARBA" id="ARBA00022989"/>
    </source>
</evidence>
<dbReference type="AlphaFoldDB" id="A0A7Z7HP06"/>
<name>A0A7Z7HP06_9PROT</name>
<evidence type="ECO:0000256" key="7">
    <source>
        <dbReference type="ARBA" id="ARBA00023306"/>
    </source>
</evidence>
<keyword evidence="8" id="KW-0997">Cell inner membrane</keyword>
<accession>A0A7Z7HP06</accession>
<comment type="similarity">
    <text evidence="8">Belongs to the FtsL family.</text>
</comment>
<dbReference type="GO" id="GO:0043093">
    <property type="term" value="P:FtsZ-dependent cytokinesis"/>
    <property type="evidence" value="ECO:0007669"/>
    <property type="project" value="UniProtKB-UniRule"/>
</dbReference>
<keyword evidence="4 8" id="KW-0812">Transmembrane</keyword>
<reference evidence="10" key="1">
    <citation type="submission" date="2017-03" db="EMBL/GenBank/DDBJ databases">
        <authorList>
            <consortium name="AG Boll"/>
        </authorList>
    </citation>
    <scope>NUCLEOTIDE SEQUENCE [LARGE SCALE GENOMIC DNA]</scope>
    <source>
        <strain evidence="10">Chol</strain>
    </source>
</reference>
<dbReference type="InterPro" id="IPR011922">
    <property type="entry name" value="Cell_div_FtsL"/>
</dbReference>
<comment type="subunit">
    <text evidence="8">Part of a complex composed of FtsB, FtsL and FtsQ.</text>
</comment>
<evidence type="ECO:0000256" key="1">
    <source>
        <dbReference type="ARBA" id="ARBA00004401"/>
    </source>
</evidence>
<keyword evidence="6 8" id="KW-0472">Membrane</keyword>
<keyword evidence="5 8" id="KW-1133">Transmembrane helix</keyword>
<comment type="function">
    <text evidence="8">Essential cell division protein. May link together the upstream cell division proteins, which are predominantly cytoplasmic, with the downstream cell division proteins, which are predominantly periplasmic.</text>
</comment>
<sequence length="100" mass="11494">MLRLNLFLLLVTVICAIGTVSANHHARKLVTEIEREQAHMRDLDVEWGQLQLEQSTWASHARIESIARNKLRMKLPEAGQIVTIEAVRPRAAMRRDGEER</sequence>
<keyword evidence="2 8" id="KW-1003">Cell membrane</keyword>
<evidence type="ECO:0000256" key="2">
    <source>
        <dbReference type="ARBA" id="ARBA00022475"/>
    </source>
</evidence>
<dbReference type="GO" id="GO:0005886">
    <property type="term" value="C:plasma membrane"/>
    <property type="evidence" value="ECO:0007669"/>
    <property type="project" value="UniProtKB-SubCell"/>
</dbReference>
<dbReference type="Proteomes" id="UP000242886">
    <property type="component" value="Chromosome SDENCHOL"/>
</dbReference>
<dbReference type="PANTHER" id="PTHR37479:SF1">
    <property type="entry name" value="CELL DIVISION PROTEIN FTSL"/>
    <property type="match status" value="1"/>
</dbReference>
<dbReference type="Pfam" id="PF04999">
    <property type="entry name" value="FtsL"/>
    <property type="match status" value="1"/>
</dbReference>
<dbReference type="NCBIfam" id="TIGR02209">
    <property type="entry name" value="ftsL_broad"/>
    <property type="match status" value="1"/>
</dbReference>
<dbReference type="EMBL" id="LT837803">
    <property type="protein sequence ID" value="SMB21017.1"/>
    <property type="molecule type" value="Genomic_DNA"/>
</dbReference>
<dbReference type="PANTHER" id="PTHR37479">
    <property type="entry name" value="CELL DIVISION PROTEIN FTSL"/>
    <property type="match status" value="1"/>
</dbReference>
<evidence type="ECO:0000256" key="9">
    <source>
        <dbReference type="NCBIfam" id="TIGR02209"/>
    </source>
</evidence>
<evidence type="ECO:0000256" key="8">
    <source>
        <dbReference type="HAMAP-Rule" id="MF_00910"/>
    </source>
</evidence>
<evidence type="ECO:0000256" key="6">
    <source>
        <dbReference type="ARBA" id="ARBA00023136"/>
    </source>
</evidence>
<evidence type="ECO:0000256" key="3">
    <source>
        <dbReference type="ARBA" id="ARBA00022618"/>
    </source>
</evidence>
<evidence type="ECO:0000256" key="4">
    <source>
        <dbReference type="ARBA" id="ARBA00022692"/>
    </source>
</evidence>
<proteinExistence type="inferred from homology"/>
<comment type="subcellular location">
    <subcellularLocation>
        <location evidence="8">Cell inner membrane</location>
        <topology evidence="8">Single-pass type II membrane protein</topology>
    </subcellularLocation>
    <subcellularLocation>
        <location evidence="1">Cell membrane</location>
        <topology evidence="1">Single-pass type II membrane protein</topology>
    </subcellularLocation>
    <text evidence="8">Localizes to the division septum where it forms a ring structure.</text>
</comment>